<keyword evidence="4" id="KW-1185">Reference proteome</keyword>
<dbReference type="AlphaFoldDB" id="A0A392M092"/>
<name>A0A392M092_9FABA</name>
<dbReference type="Pfam" id="PF23598">
    <property type="entry name" value="LRR_14"/>
    <property type="match status" value="1"/>
</dbReference>
<sequence>MKLLDYGCARLLNVPEKLGNLIHLKYLSFRYTEIGEVPKSIGMLQNLETFDVRGTNVRELPKEISKLRKLRHLVGSKLSLIKLKEGIGEMTSLQTLRNVDLGMDGVVEVIKALGKLEQIRNLGLVNVWREYGSIISSSINQMQHLEKLCVESRYTANDEVIDLHLSSSPTMLRKLSLRGRLQKFPEWILELQNLVVLTLICSHLTNDPMQSLKSLQKLLILHISLRAYDGLGLYFQDGGFQKLQELYVENSDELRNIIIDKGALPSLKKLHLHENRRLENIPTGIQHLEKLEDLYISYMSDEFVQNISTDDWNWVTDHVPLVEIHTIDGNVIRNSRS</sequence>
<proteinExistence type="predicted"/>
<gene>
    <name evidence="3" type="ORF">A2U01_0000746</name>
</gene>
<evidence type="ECO:0000313" key="4">
    <source>
        <dbReference type="Proteomes" id="UP000265520"/>
    </source>
</evidence>
<protein>
    <submittedName>
        <fullName evidence="3">Disease resistance protein</fullName>
    </submittedName>
</protein>
<organism evidence="3 4">
    <name type="scientific">Trifolium medium</name>
    <dbReference type="NCBI Taxonomy" id="97028"/>
    <lineage>
        <taxon>Eukaryota</taxon>
        <taxon>Viridiplantae</taxon>
        <taxon>Streptophyta</taxon>
        <taxon>Embryophyta</taxon>
        <taxon>Tracheophyta</taxon>
        <taxon>Spermatophyta</taxon>
        <taxon>Magnoliopsida</taxon>
        <taxon>eudicotyledons</taxon>
        <taxon>Gunneridae</taxon>
        <taxon>Pentapetalae</taxon>
        <taxon>rosids</taxon>
        <taxon>fabids</taxon>
        <taxon>Fabales</taxon>
        <taxon>Fabaceae</taxon>
        <taxon>Papilionoideae</taxon>
        <taxon>50 kb inversion clade</taxon>
        <taxon>NPAAA clade</taxon>
        <taxon>Hologalegina</taxon>
        <taxon>IRL clade</taxon>
        <taxon>Trifolieae</taxon>
        <taxon>Trifolium</taxon>
    </lineage>
</organism>
<keyword evidence="1" id="KW-0677">Repeat</keyword>
<reference evidence="3 4" key="1">
    <citation type="journal article" date="2018" name="Front. Plant Sci.">
        <title>Red Clover (Trifolium pratense) and Zigzag Clover (T. medium) - A Picture of Genomic Similarities and Differences.</title>
        <authorList>
            <person name="Dluhosova J."/>
            <person name="Istvanek J."/>
            <person name="Nedelnik J."/>
            <person name="Repkova J."/>
        </authorList>
    </citation>
    <scope>NUCLEOTIDE SEQUENCE [LARGE SCALE GENOMIC DNA]</scope>
    <source>
        <strain evidence="4">cv. 10/8</strain>
        <tissue evidence="3">Leaf</tissue>
    </source>
</reference>
<evidence type="ECO:0000313" key="3">
    <source>
        <dbReference type="EMBL" id="MCH79984.1"/>
    </source>
</evidence>
<evidence type="ECO:0000259" key="2">
    <source>
        <dbReference type="Pfam" id="PF23598"/>
    </source>
</evidence>
<accession>A0A392M092</accession>
<dbReference type="PANTHER" id="PTHR47186">
    <property type="entry name" value="LEUCINE-RICH REPEAT-CONTAINING PROTEIN 57"/>
    <property type="match status" value="1"/>
</dbReference>
<evidence type="ECO:0000256" key="1">
    <source>
        <dbReference type="ARBA" id="ARBA00022737"/>
    </source>
</evidence>
<dbReference type="Gene3D" id="3.80.10.10">
    <property type="entry name" value="Ribonuclease Inhibitor"/>
    <property type="match status" value="1"/>
</dbReference>
<dbReference type="EMBL" id="LXQA010000559">
    <property type="protein sequence ID" value="MCH79984.1"/>
    <property type="molecule type" value="Genomic_DNA"/>
</dbReference>
<comment type="caution">
    <text evidence="3">The sequence shown here is derived from an EMBL/GenBank/DDBJ whole genome shotgun (WGS) entry which is preliminary data.</text>
</comment>
<dbReference type="InterPro" id="IPR055414">
    <property type="entry name" value="LRR_R13L4/SHOC2-like"/>
</dbReference>
<feature type="domain" description="Disease resistance R13L4/SHOC-2-like LRR" evidence="2">
    <location>
        <begin position="16"/>
        <end position="298"/>
    </location>
</feature>
<dbReference type="PANTHER" id="PTHR47186:SF57">
    <property type="entry name" value="OS02G0478300 PROTEIN"/>
    <property type="match status" value="1"/>
</dbReference>
<dbReference type="SUPFAM" id="SSF52058">
    <property type="entry name" value="L domain-like"/>
    <property type="match status" value="1"/>
</dbReference>
<dbReference type="InterPro" id="IPR032675">
    <property type="entry name" value="LRR_dom_sf"/>
</dbReference>
<dbReference type="Proteomes" id="UP000265520">
    <property type="component" value="Unassembled WGS sequence"/>
</dbReference>